<feature type="domain" description="DUF4143" evidence="1">
    <location>
        <begin position="114"/>
        <end position="280"/>
    </location>
</feature>
<name>A0A1V1P8F9_9BACT</name>
<comment type="caution">
    <text evidence="2">The sequence shown here is derived from an EMBL/GenBank/DDBJ whole genome shotgun (WGS) entry which is preliminary data.</text>
</comment>
<dbReference type="EMBL" id="ATBP01000324">
    <property type="protein sequence ID" value="ETR71088.1"/>
    <property type="molecule type" value="Genomic_DNA"/>
</dbReference>
<protein>
    <submittedName>
        <fullName evidence="2">ATPase</fullName>
    </submittedName>
</protein>
<dbReference type="Pfam" id="PF13635">
    <property type="entry name" value="DUF4143"/>
    <property type="match status" value="1"/>
</dbReference>
<dbReference type="PANTHER" id="PTHR33295:SF7">
    <property type="entry name" value="ATPASE"/>
    <property type="match status" value="1"/>
</dbReference>
<dbReference type="InterPro" id="IPR025420">
    <property type="entry name" value="DUF4143"/>
</dbReference>
<proteinExistence type="predicted"/>
<dbReference type="AlphaFoldDB" id="A0A1V1P8F9"/>
<reference evidence="3" key="1">
    <citation type="submission" date="2012-11" db="EMBL/GenBank/DDBJ databases">
        <authorList>
            <person name="Lucero-Rivera Y.E."/>
            <person name="Tovar-Ramirez D."/>
        </authorList>
    </citation>
    <scope>NUCLEOTIDE SEQUENCE [LARGE SCALE GENOMIC DNA]</scope>
    <source>
        <strain evidence="3">Araruama</strain>
    </source>
</reference>
<organism evidence="2 3">
    <name type="scientific">Candidatus Magnetoglobus multicellularis str. Araruama</name>
    <dbReference type="NCBI Taxonomy" id="890399"/>
    <lineage>
        <taxon>Bacteria</taxon>
        <taxon>Pseudomonadati</taxon>
        <taxon>Thermodesulfobacteriota</taxon>
        <taxon>Desulfobacteria</taxon>
        <taxon>Desulfobacterales</taxon>
        <taxon>Desulfobacteraceae</taxon>
        <taxon>Candidatus Magnetoglobus</taxon>
    </lineage>
</organism>
<dbReference type="PANTHER" id="PTHR33295">
    <property type="entry name" value="ATPASE"/>
    <property type="match status" value="1"/>
</dbReference>
<evidence type="ECO:0000313" key="2">
    <source>
        <dbReference type="EMBL" id="ETR71088.1"/>
    </source>
</evidence>
<accession>A0A1V1P8F9</accession>
<evidence type="ECO:0000259" key="1">
    <source>
        <dbReference type="Pfam" id="PF13635"/>
    </source>
</evidence>
<dbReference type="Proteomes" id="UP000189670">
    <property type="component" value="Unassembled WGS sequence"/>
</dbReference>
<gene>
    <name evidence="2" type="ORF">OMM_02758</name>
</gene>
<evidence type="ECO:0000313" key="3">
    <source>
        <dbReference type="Proteomes" id="UP000189670"/>
    </source>
</evidence>
<sequence>MKDLAVIAAGSNLGVANTDEPFPVGKVEILYMYPMNFEEFLSGINQELVLNHLLNIKGKIDDMFHQRFFDLLKIYFITGGMPEVILQYKEKIDTPLDAFINVRTLQQQLLWHYERDFSKYSGSTNSRHIERVFKAIPLQLCNTMNKQSKKFKFKDVISKGYRSYEDLADPIQWLVKAGLALKVNVCEHPSIPIMACAKENSLKLFMFDIGLLGAMVNLNPRNIMQYDYGSYKGYFAENYILQELYSYGFNQVVTWSGRTSEIEFIVEINGHAIPVEVKSGTNTKAKSLQAYINKYDPVYALKFTGNQYGLDRKKKVYNYPLYLVSGFNMHLIKSVI</sequence>